<reference evidence="1 2" key="1">
    <citation type="journal article" date="2018" name="Sci. Rep.">
        <title>Genomic signatures of local adaptation to the degree of environmental predictability in rotifers.</title>
        <authorList>
            <person name="Franch-Gras L."/>
            <person name="Hahn C."/>
            <person name="Garcia-Roger E.M."/>
            <person name="Carmona M.J."/>
            <person name="Serra M."/>
            <person name="Gomez A."/>
        </authorList>
    </citation>
    <scope>NUCLEOTIDE SEQUENCE [LARGE SCALE GENOMIC DNA]</scope>
    <source>
        <strain evidence="1">HYR1</strain>
    </source>
</reference>
<dbReference type="EMBL" id="REGN01006328">
    <property type="protein sequence ID" value="RNA09946.1"/>
    <property type="molecule type" value="Genomic_DNA"/>
</dbReference>
<proteinExistence type="predicted"/>
<sequence length="60" mass="7034">MDQFMKKNTHIYKNQEKNEISTYNGTSPLIFVFDEASSMLKIQSKNKETNFEQVHAANYT</sequence>
<accession>A0A3M7QET5</accession>
<keyword evidence="2" id="KW-1185">Reference proteome</keyword>
<organism evidence="1 2">
    <name type="scientific">Brachionus plicatilis</name>
    <name type="common">Marine rotifer</name>
    <name type="synonym">Brachionus muelleri</name>
    <dbReference type="NCBI Taxonomy" id="10195"/>
    <lineage>
        <taxon>Eukaryota</taxon>
        <taxon>Metazoa</taxon>
        <taxon>Spiralia</taxon>
        <taxon>Gnathifera</taxon>
        <taxon>Rotifera</taxon>
        <taxon>Eurotatoria</taxon>
        <taxon>Monogononta</taxon>
        <taxon>Pseudotrocha</taxon>
        <taxon>Ploima</taxon>
        <taxon>Brachionidae</taxon>
        <taxon>Brachionus</taxon>
    </lineage>
</organism>
<comment type="caution">
    <text evidence="1">The sequence shown here is derived from an EMBL/GenBank/DDBJ whole genome shotgun (WGS) entry which is preliminary data.</text>
</comment>
<gene>
    <name evidence="1" type="ORF">BpHYR1_041286</name>
</gene>
<protein>
    <submittedName>
        <fullName evidence="1">Uncharacterized protein</fullName>
    </submittedName>
</protein>
<evidence type="ECO:0000313" key="2">
    <source>
        <dbReference type="Proteomes" id="UP000276133"/>
    </source>
</evidence>
<dbReference type="Proteomes" id="UP000276133">
    <property type="component" value="Unassembled WGS sequence"/>
</dbReference>
<name>A0A3M7QET5_BRAPC</name>
<evidence type="ECO:0000313" key="1">
    <source>
        <dbReference type="EMBL" id="RNA09946.1"/>
    </source>
</evidence>
<dbReference type="AlphaFoldDB" id="A0A3M7QET5"/>